<keyword evidence="5 11" id="KW-0808">Transferase</keyword>
<accession>G0NQ13</accession>
<evidence type="ECO:0000256" key="6">
    <source>
        <dbReference type="ARBA" id="ARBA00022691"/>
    </source>
</evidence>
<dbReference type="GO" id="GO:0006281">
    <property type="term" value="P:DNA repair"/>
    <property type="evidence" value="ECO:0007669"/>
    <property type="project" value="TreeGrafter"/>
</dbReference>
<evidence type="ECO:0000256" key="10">
    <source>
        <dbReference type="ARBA" id="ARBA00047770"/>
    </source>
</evidence>
<keyword evidence="7 11" id="KW-0156">Chromatin regulator</keyword>
<dbReference type="InParanoid" id="G0NQ13"/>
<dbReference type="GO" id="GO:0035097">
    <property type="term" value="C:histone methyltransferase complex"/>
    <property type="evidence" value="ECO:0007669"/>
    <property type="project" value="UniProtKB-ARBA"/>
</dbReference>
<dbReference type="HOGENOM" id="CLU_046188_0_0_1"/>
<feature type="compositionally biased region" description="Basic and acidic residues" evidence="12">
    <location>
        <begin position="338"/>
        <end position="348"/>
    </location>
</feature>
<proteinExistence type="inferred from homology"/>
<protein>
    <recommendedName>
        <fullName evidence="3 11">Histone-lysine N-methyltransferase, H3 lysine-79 specific</fullName>
        <ecNumber evidence="2 11">2.1.1.360</ecNumber>
    </recommendedName>
    <alternativeName>
        <fullName evidence="9 11">Histone H3-K79 methyltransferase</fullName>
    </alternativeName>
</protein>
<feature type="region of interest" description="Disordered" evidence="12">
    <location>
        <begin position="328"/>
        <end position="359"/>
    </location>
</feature>
<sequence length="359" mass="40527">MSVAEGDVKEETPVNEADVKVEPQPNQIIDRRSPSVEAGQDDVLTIHSVFYNGKTLKLIPAGNKHIYNAAFRVLKNVCAAVPDLKIGLEARLGSRKWDSIHHAESGEIKDFTEKYNKVAKPFAANWSGSYNTDVLKEWGEPNCNARVASDITYYAYECAVPRPQHLNHYYKSFTSETYGETNLEQMASIIEELGVGPHDVFVDLGSGIGQLVCFTAAFAKCKKSIGIELSDTPADIAANLGDYFKRFGEYKKDINNRSISDINAISHTRELCSLESGVSWTAKAVKFYVTTMDHTKLIRYYEEERKKKNDPNYKPPPREDFYEVNLHALNRGTKRRERKYENSPEKSGRAKRAAQRSQD</sequence>
<comment type="similarity">
    <text evidence="11">Belongs to the class I-like SAM-binding methyltransferase superfamily. DOT1 family.</text>
</comment>
<dbReference type="InterPro" id="IPR030445">
    <property type="entry name" value="H3-K79_meTrfase"/>
</dbReference>
<evidence type="ECO:0000256" key="3">
    <source>
        <dbReference type="ARBA" id="ARBA00020987"/>
    </source>
</evidence>
<evidence type="ECO:0000256" key="8">
    <source>
        <dbReference type="ARBA" id="ARBA00023242"/>
    </source>
</evidence>
<evidence type="ECO:0000256" key="12">
    <source>
        <dbReference type="SAM" id="MobiDB-lite"/>
    </source>
</evidence>
<dbReference type="InterPro" id="IPR029063">
    <property type="entry name" value="SAM-dependent_MTases_sf"/>
</dbReference>
<dbReference type="GO" id="GO:0000077">
    <property type="term" value="P:DNA damage checkpoint signaling"/>
    <property type="evidence" value="ECO:0007669"/>
    <property type="project" value="TreeGrafter"/>
</dbReference>
<dbReference type="InterPro" id="IPR025789">
    <property type="entry name" value="DOT1_dom"/>
</dbReference>
<keyword evidence="4 11" id="KW-0489">Methyltransferase</keyword>
<keyword evidence="6 11" id="KW-0949">S-adenosyl-L-methionine</keyword>
<reference evidence="15" key="1">
    <citation type="submission" date="2011-07" db="EMBL/GenBank/DDBJ databases">
        <authorList>
            <consortium name="Caenorhabditis brenneri Sequencing and Analysis Consortium"/>
            <person name="Wilson R.K."/>
        </authorList>
    </citation>
    <scope>NUCLEOTIDE SEQUENCE [LARGE SCALE GENOMIC DNA]</scope>
    <source>
        <strain evidence="15">PB2801</strain>
    </source>
</reference>
<evidence type="ECO:0000256" key="9">
    <source>
        <dbReference type="ARBA" id="ARBA00029821"/>
    </source>
</evidence>
<dbReference type="FunFam" id="3.40.50.150:FF:000033">
    <property type="entry name" value="Histone-lysine N-methyltransferase, H3 lysine-79 specific"/>
    <property type="match status" value="1"/>
</dbReference>
<keyword evidence="8 11" id="KW-0539">Nucleus</keyword>
<feature type="domain" description="DOT1" evidence="13">
    <location>
        <begin position="52"/>
        <end position="359"/>
    </location>
</feature>
<keyword evidence="15" id="KW-1185">Reference proteome</keyword>
<dbReference type="EMBL" id="GL379922">
    <property type="protein sequence ID" value="EGT35388.1"/>
    <property type="molecule type" value="Genomic_DNA"/>
</dbReference>
<evidence type="ECO:0000256" key="4">
    <source>
        <dbReference type="ARBA" id="ARBA00022603"/>
    </source>
</evidence>
<dbReference type="PANTHER" id="PTHR21451:SF0">
    <property type="entry name" value="HISTONE-LYSINE N-METHYLTRANSFERASE, H3 LYSINE-79 SPECIFIC"/>
    <property type="match status" value="1"/>
</dbReference>
<dbReference type="Proteomes" id="UP000008068">
    <property type="component" value="Unassembled WGS sequence"/>
</dbReference>
<dbReference type="SUPFAM" id="SSF53335">
    <property type="entry name" value="S-adenosyl-L-methionine-dependent methyltransferases"/>
    <property type="match status" value="1"/>
</dbReference>
<evidence type="ECO:0000256" key="1">
    <source>
        <dbReference type="ARBA" id="ARBA00004123"/>
    </source>
</evidence>
<feature type="compositionally biased region" description="Basic residues" evidence="12">
    <location>
        <begin position="349"/>
        <end position="359"/>
    </location>
</feature>
<dbReference type="STRING" id="135651.G0NQ13"/>
<dbReference type="PANTHER" id="PTHR21451">
    <property type="entry name" value="HISTONE H3 METHYLTRANSFERASE"/>
    <property type="match status" value="1"/>
</dbReference>
<dbReference type="GO" id="GO:0140956">
    <property type="term" value="F:histone H3K79 trimethyltransferase activity"/>
    <property type="evidence" value="ECO:0007669"/>
    <property type="project" value="UniProtKB-EC"/>
</dbReference>
<feature type="region of interest" description="Disordered" evidence="12">
    <location>
        <begin position="1"/>
        <end position="26"/>
    </location>
</feature>
<feature type="compositionally biased region" description="Basic and acidic residues" evidence="12">
    <location>
        <begin position="304"/>
        <end position="321"/>
    </location>
</feature>
<comment type="subcellular location">
    <subcellularLocation>
        <location evidence="1 11">Nucleus</location>
    </subcellularLocation>
</comment>
<dbReference type="eggNOG" id="KOG3924">
    <property type="taxonomic scope" value="Eukaryota"/>
</dbReference>
<evidence type="ECO:0000313" key="15">
    <source>
        <dbReference type="Proteomes" id="UP000008068"/>
    </source>
</evidence>
<evidence type="ECO:0000256" key="5">
    <source>
        <dbReference type="ARBA" id="ARBA00022679"/>
    </source>
</evidence>
<dbReference type="EC" id="2.1.1.360" evidence="2 11"/>
<evidence type="ECO:0000256" key="11">
    <source>
        <dbReference type="RuleBase" id="RU271113"/>
    </source>
</evidence>
<dbReference type="OMA" id="TTMDHTK"/>
<evidence type="ECO:0000313" key="14">
    <source>
        <dbReference type="EMBL" id="EGT35388.1"/>
    </source>
</evidence>
<dbReference type="PROSITE" id="PS51569">
    <property type="entry name" value="DOT1"/>
    <property type="match status" value="1"/>
</dbReference>
<dbReference type="Pfam" id="PF08123">
    <property type="entry name" value="DOT1"/>
    <property type="match status" value="1"/>
</dbReference>
<dbReference type="AlphaFoldDB" id="G0NQ13"/>
<dbReference type="GO" id="GO:0032259">
    <property type="term" value="P:methylation"/>
    <property type="evidence" value="ECO:0007669"/>
    <property type="project" value="UniProtKB-KW"/>
</dbReference>
<dbReference type="OrthoDB" id="443402at2759"/>
<evidence type="ECO:0000256" key="7">
    <source>
        <dbReference type="ARBA" id="ARBA00022853"/>
    </source>
</evidence>
<organism evidence="15">
    <name type="scientific">Caenorhabditis brenneri</name>
    <name type="common">Nematode worm</name>
    <dbReference type="NCBI Taxonomy" id="135651"/>
    <lineage>
        <taxon>Eukaryota</taxon>
        <taxon>Metazoa</taxon>
        <taxon>Ecdysozoa</taxon>
        <taxon>Nematoda</taxon>
        <taxon>Chromadorea</taxon>
        <taxon>Rhabditida</taxon>
        <taxon>Rhabditina</taxon>
        <taxon>Rhabditomorpha</taxon>
        <taxon>Rhabditoidea</taxon>
        <taxon>Rhabditidae</taxon>
        <taxon>Peloderinae</taxon>
        <taxon>Caenorhabditis</taxon>
    </lineage>
</organism>
<dbReference type="Gene3D" id="3.40.50.150">
    <property type="entry name" value="Vaccinia Virus protein VP39"/>
    <property type="match status" value="2"/>
</dbReference>
<feature type="compositionally biased region" description="Basic and acidic residues" evidence="12">
    <location>
        <begin position="1"/>
        <end position="21"/>
    </location>
</feature>
<gene>
    <name evidence="14" type="ORF">CAEBREN_04220</name>
</gene>
<comment type="function">
    <text evidence="11">Histone methyltransferase that specifically trimethylates histone H3 to form H3K79me3. This methylation is required for telomere silencing and for the pachytene checkpoint during the meiotic cell cycle by allowing the recruitment of RAD9 to double strand breaks. Nucleosomes are preferred as substrate compared to free histone.</text>
</comment>
<comment type="miscellaneous">
    <text evidence="11">In contrast to other lysine histone methyltransferases, it does not contain a SET domain, suggesting the existence of another mechanism for methylation of lysine residues of histones.</text>
</comment>
<feature type="region of interest" description="Disordered" evidence="12">
    <location>
        <begin position="304"/>
        <end position="323"/>
    </location>
</feature>
<comment type="catalytic activity">
    <reaction evidence="10 11">
        <text>L-lysyl(79)-[histone H3] + 3 S-adenosyl-L-methionine = N(6),N(6),N(6)-trimethyl-L-lysyl(79)-[histone H3] + 3 S-adenosyl-L-homocysteine + 3 H(+)</text>
        <dbReference type="Rhea" id="RHEA:60328"/>
        <dbReference type="Rhea" id="RHEA-COMP:15549"/>
        <dbReference type="Rhea" id="RHEA-COMP:15552"/>
        <dbReference type="ChEBI" id="CHEBI:15378"/>
        <dbReference type="ChEBI" id="CHEBI:29969"/>
        <dbReference type="ChEBI" id="CHEBI:57856"/>
        <dbReference type="ChEBI" id="CHEBI:59789"/>
        <dbReference type="ChEBI" id="CHEBI:61961"/>
        <dbReference type="EC" id="2.1.1.360"/>
    </reaction>
</comment>
<evidence type="ECO:0000256" key="2">
    <source>
        <dbReference type="ARBA" id="ARBA00012190"/>
    </source>
</evidence>
<evidence type="ECO:0000259" key="13">
    <source>
        <dbReference type="PROSITE" id="PS51569"/>
    </source>
</evidence>
<name>G0NQ13_CAEBE</name>